<comment type="caution">
    <text evidence="4">The sequence shown here is derived from an EMBL/GenBank/DDBJ whole genome shotgun (WGS) entry which is preliminary data.</text>
</comment>
<dbReference type="SUPFAM" id="SSF51391">
    <property type="entry name" value="Thiamin phosphate synthase"/>
    <property type="match status" value="1"/>
</dbReference>
<gene>
    <name evidence="4" type="ORF">FNJ87_03695</name>
</gene>
<evidence type="ECO:0000313" key="5">
    <source>
        <dbReference type="Proteomes" id="UP001194729"/>
    </source>
</evidence>
<proteinExistence type="predicted"/>
<feature type="domain" description="Thiamine phosphate synthase/TenI" evidence="3">
    <location>
        <begin position="16"/>
        <end position="184"/>
    </location>
</feature>
<dbReference type="PANTHER" id="PTHR20857">
    <property type="entry name" value="THIAMINE-PHOSPHATE PYROPHOSPHORYLASE"/>
    <property type="match status" value="1"/>
</dbReference>
<evidence type="ECO:0000256" key="2">
    <source>
        <dbReference type="ARBA" id="ARBA00022977"/>
    </source>
</evidence>
<keyword evidence="2" id="KW-0784">Thiamine biosynthesis</keyword>
<reference evidence="4 5" key="1">
    <citation type="submission" date="2020-11" db="EMBL/GenBank/DDBJ databases">
        <title>P. mediterranea TC4 genome.</title>
        <authorList>
            <person name="Molmeret M."/>
        </authorList>
    </citation>
    <scope>NUCLEOTIDE SEQUENCE [LARGE SCALE GENOMIC DNA]</scope>
    <source>
        <strain evidence="4 5">TC4</strain>
    </source>
</reference>
<evidence type="ECO:0000259" key="3">
    <source>
        <dbReference type="Pfam" id="PF02581"/>
    </source>
</evidence>
<dbReference type="EMBL" id="JADKYU010000203">
    <property type="protein sequence ID" value="MBF4983473.1"/>
    <property type="molecule type" value="Genomic_DNA"/>
</dbReference>
<evidence type="ECO:0000256" key="1">
    <source>
        <dbReference type="ARBA" id="ARBA00004948"/>
    </source>
</evidence>
<evidence type="ECO:0000313" key="4">
    <source>
        <dbReference type="EMBL" id="MBF4983473.1"/>
    </source>
</evidence>
<sequence length="211" mass="23518">MIPKLHYISQGATASIHLENVQKACSSGVELIQLDLQHIPENKRLTLATEVLKITTHFQTRLIIRSFYKIAYDLKVDGVYLLPTDSNPSHVRKQLYSWQSIGAMAHHITDCEKLLHNDVDYIVLGPFKSTTDPATSPLDLTAYSVIMDSLKTETPLLAYGDIHTADVKAILETGISGLVVSQAINDNFNHIKTFNQLLGASSTDEMRHSFK</sequence>
<dbReference type="CDD" id="cd00564">
    <property type="entry name" value="TMP_TenI"/>
    <property type="match status" value="1"/>
</dbReference>
<dbReference type="Pfam" id="PF02581">
    <property type="entry name" value="TMP-TENI"/>
    <property type="match status" value="1"/>
</dbReference>
<dbReference type="InterPro" id="IPR013785">
    <property type="entry name" value="Aldolase_TIM"/>
</dbReference>
<organism evidence="4 5">
    <name type="scientific">Nonlabens mediterrranea</name>
    <dbReference type="NCBI Taxonomy" id="1419947"/>
    <lineage>
        <taxon>Bacteria</taxon>
        <taxon>Pseudomonadati</taxon>
        <taxon>Bacteroidota</taxon>
        <taxon>Flavobacteriia</taxon>
        <taxon>Flavobacteriales</taxon>
        <taxon>Flavobacteriaceae</taxon>
        <taxon>Nonlabens</taxon>
    </lineage>
</organism>
<protein>
    <submittedName>
        <fullName evidence="4">Thiamine phosphate synthase</fullName>
    </submittedName>
</protein>
<keyword evidence="5" id="KW-1185">Reference proteome</keyword>
<accession>A0ABS0A284</accession>
<dbReference type="Gene3D" id="3.20.20.70">
    <property type="entry name" value="Aldolase class I"/>
    <property type="match status" value="1"/>
</dbReference>
<comment type="pathway">
    <text evidence="1">Cofactor biosynthesis; thiamine diphosphate biosynthesis.</text>
</comment>
<dbReference type="InterPro" id="IPR022998">
    <property type="entry name" value="ThiamineP_synth_TenI"/>
</dbReference>
<dbReference type="InterPro" id="IPR036206">
    <property type="entry name" value="ThiamineP_synth_sf"/>
</dbReference>
<dbReference type="Proteomes" id="UP001194729">
    <property type="component" value="Unassembled WGS sequence"/>
</dbReference>
<dbReference type="PANTHER" id="PTHR20857:SF23">
    <property type="entry name" value="THIAMINE BIOSYNTHETIC BIFUNCTIONAL ENZYME"/>
    <property type="match status" value="1"/>
</dbReference>
<name>A0ABS0A284_9FLAO</name>